<dbReference type="PANTHER" id="PTHR46796:SF15">
    <property type="entry name" value="BLL1074 PROTEIN"/>
    <property type="match status" value="1"/>
</dbReference>
<evidence type="ECO:0000256" key="1">
    <source>
        <dbReference type="ARBA" id="ARBA00023015"/>
    </source>
</evidence>
<reference evidence="5 6" key="1">
    <citation type="submission" date="2015-08" db="EMBL/GenBank/DDBJ databases">
        <authorList>
            <person name="Babu N.S."/>
            <person name="Beckwith C.J."/>
            <person name="Beseler K.G."/>
            <person name="Brison A."/>
            <person name="Carone J.V."/>
            <person name="Caskin T.P."/>
            <person name="Diamond M."/>
            <person name="Durham M.E."/>
            <person name="Foxe J.M."/>
            <person name="Go M."/>
            <person name="Henderson B.A."/>
            <person name="Jones I.B."/>
            <person name="McGettigan J.A."/>
            <person name="Micheletti S.J."/>
            <person name="Nasrallah M.E."/>
            <person name="Ortiz D."/>
            <person name="Piller C.R."/>
            <person name="Privatt S.R."/>
            <person name="Schneider S.L."/>
            <person name="Sharp S."/>
            <person name="Smith T.C."/>
            <person name="Stanton J.D."/>
            <person name="Ullery H.E."/>
            <person name="Wilson R.J."/>
            <person name="Serrano M.G."/>
            <person name="Buck G."/>
            <person name="Lee V."/>
            <person name="Wang Y."/>
            <person name="Carvalho R."/>
            <person name="Voegtly L."/>
            <person name="Shi R."/>
            <person name="Duckworth R."/>
            <person name="Johnson A."/>
            <person name="Loviza R."/>
            <person name="Walstead R."/>
            <person name="Shah Z."/>
            <person name="Kiflezghi M."/>
            <person name="Wade K."/>
            <person name="Ball S.L."/>
            <person name="Bradley K.W."/>
            <person name="Asai D.J."/>
            <person name="Bowman C.A."/>
            <person name="Russell D.A."/>
            <person name="Pope W.H."/>
            <person name="Jacobs-Sera D."/>
            <person name="Hendrix R.W."/>
            <person name="Hatfull G.F."/>
        </authorList>
    </citation>
    <scope>NUCLEOTIDE SEQUENCE [LARGE SCALE GENOMIC DNA]</scope>
    <source>
        <strain evidence="5 6">DSM 27648</strain>
    </source>
</reference>
<evidence type="ECO:0000256" key="2">
    <source>
        <dbReference type="ARBA" id="ARBA00023125"/>
    </source>
</evidence>
<sequence>MVLEISAERRRDGSFAGSIEDNDAHAFRGRLDMQLAMTNGSSKTLLPSGRLRPWVTSVTVMSVGSMPERTFTRLPNGNSSLVMCVDDEAVKLVAVGPNDRASYKRSSSIPFYARLSFRPGAARTLLGVVASDLANRMVSVDDLWGNRATRLREALHVAGRNEDAAVRVLESVLLERLETSRDVQAATHGMQLAHRALEALDCDDPSSVNDLASRLGVSERRLRQFFSDEIGVSPKRMARIARIRRAVSRVGRVGWARLAADTGFYDQAHLNAEFRALLGVSPTNFARGNLPLPAPLHALRDVCPT</sequence>
<dbReference type="PROSITE" id="PS01124">
    <property type="entry name" value="HTH_ARAC_FAMILY_2"/>
    <property type="match status" value="1"/>
</dbReference>
<gene>
    <name evidence="5" type="ORF">AKJ09_06206</name>
</gene>
<dbReference type="InterPro" id="IPR018060">
    <property type="entry name" value="HTH_AraC"/>
</dbReference>
<dbReference type="AlphaFoldDB" id="A0A0K1Q1C9"/>
<protein>
    <submittedName>
        <fullName evidence="5">Transcriptional regulator, AraC family</fullName>
    </submittedName>
</protein>
<evidence type="ECO:0000313" key="6">
    <source>
        <dbReference type="Proteomes" id="UP000064967"/>
    </source>
</evidence>
<keyword evidence="6" id="KW-1185">Reference proteome</keyword>
<dbReference type="GO" id="GO:0043565">
    <property type="term" value="F:sequence-specific DNA binding"/>
    <property type="evidence" value="ECO:0007669"/>
    <property type="project" value="InterPro"/>
</dbReference>
<dbReference type="InterPro" id="IPR050204">
    <property type="entry name" value="AraC_XylS_family_regulators"/>
</dbReference>
<dbReference type="STRING" id="1391654.AKJ09_06206"/>
<dbReference type="KEGG" id="llu:AKJ09_06206"/>
<proteinExistence type="predicted"/>
<dbReference type="Pfam" id="PF12833">
    <property type="entry name" value="HTH_18"/>
    <property type="match status" value="1"/>
</dbReference>
<dbReference type="PANTHER" id="PTHR46796">
    <property type="entry name" value="HTH-TYPE TRANSCRIPTIONAL ACTIVATOR RHAS-RELATED"/>
    <property type="match status" value="1"/>
</dbReference>
<organism evidence="5 6">
    <name type="scientific">Labilithrix luteola</name>
    <dbReference type="NCBI Taxonomy" id="1391654"/>
    <lineage>
        <taxon>Bacteria</taxon>
        <taxon>Pseudomonadati</taxon>
        <taxon>Myxococcota</taxon>
        <taxon>Polyangia</taxon>
        <taxon>Polyangiales</taxon>
        <taxon>Labilitrichaceae</taxon>
        <taxon>Labilithrix</taxon>
    </lineage>
</organism>
<keyword evidence="3" id="KW-0804">Transcription</keyword>
<evidence type="ECO:0000256" key="3">
    <source>
        <dbReference type="ARBA" id="ARBA00023163"/>
    </source>
</evidence>
<dbReference type="GO" id="GO:0003700">
    <property type="term" value="F:DNA-binding transcription factor activity"/>
    <property type="evidence" value="ECO:0007669"/>
    <property type="project" value="InterPro"/>
</dbReference>
<evidence type="ECO:0000313" key="5">
    <source>
        <dbReference type="EMBL" id="AKU99542.1"/>
    </source>
</evidence>
<dbReference type="EMBL" id="CP012333">
    <property type="protein sequence ID" value="AKU99542.1"/>
    <property type="molecule type" value="Genomic_DNA"/>
</dbReference>
<dbReference type="SMART" id="SM00342">
    <property type="entry name" value="HTH_ARAC"/>
    <property type="match status" value="1"/>
</dbReference>
<keyword evidence="1" id="KW-0805">Transcription regulation</keyword>
<keyword evidence="2" id="KW-0238">DNA-binding</keyword>
<name>A0A0K1Q1C9_9BACT</name>
<dbReference type="Gene3D" id="1.10.10.60">
    <property type="entry name" value="Homeodomain-like"/>
    <property type="match status" value="1"/>
</dbReference>
<dbReference type="Proteomes" id="UP000064967">
    <property type="component" value="Chromosome"/>
</dbReference>
<feature type="domain" description="HTH araC/xylS-type" evidence="4">
    <location>
        <begin position="207"/>
        <end position="288"/>
    </location>
</feature>
<accession>A0A0K1Q1C9</accession>
<evidence type="ECO:0000259" key="4">
    <source>
        <dbReference type="PROSITE" id="PS01124"/>
    </source>
</evidence>